<keyword evidence="3" id="KW-1185">Reference proteome</keyword>
<keyword evidence="1" id="KW-0732">Signal</keyword>
<dbReference type="GeneID" id="20248372"/>
<protein>
    <recommendedName>
        <fullName evidence="4">SRCR domain-containing protein</fullName>
    </recommendedName>
</protein>
<name>V4AVN2_LOTGI</name>
<feature type="signal peptide" evidence="1">
    <location>
        <begin position="1"/>
        <end position="16"/>
    </location>
</feature>
<organism evidence="2 3">
    <name type="scientific">Lottia gigantea</name>
    <name type="common">Giant owl limpet</name>
    <dbReference type="NCBI Taxonomy" id="225164"/>
    <lineage>
        <taxon>Eukaryota</taxon>
        <taxon>Metazoa</taxon>
        <taxon>Spiralia</taxon>
        <taxon>Lophotrochozoa</taxon>
        <taxon>Mollusca</taxon>
        <taxon>Gastropoda</taxon>
        <taxon>Patellogastropoda</taxon>
        <taxon>Lottioidea</taxon>
        <taxon>Lottiidae</taxon>
        <taxon>Lottia</taxon>
    </lineage>
</organism>
<accession>V4AVN2</accession>
<dbReference type="Proteomes" id="UP000030746">
    <property type="component" value="Unassembled WGS sequence"/>
</dbReference>
<dbReference type="AlphaFoldDB" id="V4AVN2"/>
<dbReference type="CTD" id="20248372"/>
<dbReference type="KEGG" id="lgi:LOTGIDRAFT_230687"/>
<evidence type="ECO:0000256" key="1">
    <source>
        <dbReference type="SAM" id="SignalP"/>
    </source>
</evidence>
<gene>
    <name evidence="2" type="ORF">LOTGIDRAFT_230687</name>
</gene>
<dbReference type="HOGENOM" id="CLU_1483619_0_0_1"/>
<evidence type="ECO:0000313" key="3">
    <source>
        <dbReference type="Proteomes" id="UP000030746"/>
    </source>
</evidence>
<dbReference type="SUPFAM" id="SSF57603">
    <property type="entry name" value="FnI-like domain"/>
    <property type="match status" value="1"/>
</dbReference>
<evidence type="ECO:0000313" key="2">
    <source>
        <dbReference type="EMBL" id="ESP01403.1"/>
    </source>
</evidence>
<dbReference type="OMA" id="WSDSENC"/>
<dbReference type="RefSeq" id="XP_009048037.1">
    <property type="nucleotide sequence ID" value="XM_009049789.1"/>
</dbReference>
<sequence>MIMLIGLLLIIGFVAGEERKNLETKDVDSFCFVNGQVYHHGTEFKSGCTTYYCHGGQPVLRTIGCSMNGQCHDEGSRWRDQNGCFEYTCSRSGSNAWRIKPIPLCRGNNGECHDINSRWTDDCVTFQCTGGHNSASASTVAVLCRDMHGKCHQPGSVFPYVMRGVPYRHCVCQRMGENIKYQCQY</sequence>
<reference evidence="2 3" key="1">
    <citation type="journal article" date="2013" name="Nature">
        <title>Insights into bilaterian evolution from three spiralian genomes.</title>
        <authorList>
            <person name="Simakov O."/>
            <person name="Marletaz F."/>
            <person name="Cho S.J."/>
            <person name="Edsinger-Gonzales E."/>
            <person name="Havlak P."/>
            <person name="Hellsten U."/>
            <person name="Kuo D.H."/>
            <person name="Larsson T."/>
            <person name="Lv J."/>
            <person name="Arendt D."/>
            <person name="Savage R."/>
            <person name="Osoegawa K."/>
            <person name="de Jong P."/>
            <person name="Grimwood J."/>
            <person name="Chapman J.A."/>
            <person name="Shapiro H."/>
            <person name="Aerts A."/>
            <person name="Otillar R.P."/>
            <person name="Terry A.Y."/>
            <person name="Boore J.L."/>
            <person name="Grigoriev I.V."/>
            <person name="Lindberg D.R."/>
            <person name="Seaver E.C."/>
            <person name="Weisblat D.A."/>
            <person name="Putnam N.H."/>
            <person name="Rokhsar D.S."/>
        </authorList>
    </citation>
    <scope>NUCLEOTIDE SEQUENCE [LARGE SCALE GENOMIC DNA]</scope>
</reference>
<proteinExistence type="predicted"/>
<evidence type="ECO:0008006" key="4">
    <source>
        <dbReference type="Google" id="ProtNLM"/>
    </source>
</evidence>
<feature type="chain" id="PRO_5004717228" description="SRCR domain-containing protein" evidence="1">
    <location>
        <begin position="17"/>
        <end position="185"/>
    </location>
</feature>
<dbReference type="OrthoDB" id="6042343at2759"/>
<dbReference type="EMBL" id="KB200521">
    <property type="protein sequence ID" value="ESP01403.1"/>
    <property type="molecule type" value="Genomic_DNA"/>
</dbReference>